<evidence type="ECO:0000256" key="2">
    <source>
        <dbReference type="ARBA" id="ARBA00007362"/>
    </source>
</evidence>
<feature type="transmembrane region" description="Helical" evidence="6">
    <location>
        <begin position="155"/>
        <end position="178"/>
    </location>
</feature>
<comment type="caution">
    <text evidence="8">The sequence shown here is derived from an EMBL/GenBank/DDBJ whole genome shotgun (WGS) entry which is preliminary data.</text>
</comment>
<proteinExistence type="inferred from homology"/>
<dbReference type="EMBL" id="BJZO01000013">
    <property type="protein sequence ID" value="GEO80661.1"/>
    <property type="molecule type" value="Genomic_DNA"/>
</dbReference>
<feature type="transmembrane region" description="Helical" evidence="6">
    <location>
        <begin position="78"/>
        <end position="98"/>
    </location>
</feature>
<dbReference type="InterPro" id="IPR037185">
    <property type="entry name" value="EmrE-like"/>
</dbReference>
<dbReference type="Proteomes" id="UP000321567">
    <property type="component" value="Unassembled WGS sequence"/>
</dbReference>
<keyword evidence="3 6" id="KW-0812">Transmembrane</keyword>
<evidence type="ECO:0000256" key="1">
    <source>
        <dbReference type="ARBA" id="ARBA00004141"/>
    </source>
</evidence>
<feature type="transmembrane region" description="Helical" evidence="6">
    <location>
        <begin position="257"/>
        <end position="276"/>
    </location>
</feature>
<comment type="subcellular location">
    <subcellularLocation>
        <location evidence="1">Membrane</location>
        <topology evidence="1">Multi-pass membrane protein</topology>
    </subcellularLocation>
</comment>
<dbReference type="SUPFAM" id="SSF103481">
    <property type="entry name" value="Multidrug resistance efflux transporter EmrE"/>
    <property type="match status" value="2"/>
</dbReference>
<accession>A0A512H5E8</accession>
<dbReference type="InterPro" id="IPR000620">
    <property type="entry name" value="EamA_dom"/>
</dbReference>
<evidence type="ECO:0000313" key="9">
    <source>
        <dbReference type="Proteomes" id="UP000321567"/>
    </source>
</evidence>
<dbReference type="OrthoDB" id="9806889at2"/>
<feature type="transmembrane region" description="Helical" evidence="6">
    <location>
        <begin position="45"/>
        <end position="66"/>
    </location>
</feature>
<feature type="transmembrane region" description="Helical" evidence="6">
    <location>
        <begin position="104"/>
        <end position="124"/>
    </location>
</feature>
<evidence type="ECO:0000256" key="4">
    <source>
        <dbReference type="ARBA" id="ARBA00022989"/>
    </source>
</evidence>
<evidence type="ECO:0000256" key="5">
    <source>
        <dbReference type="ARBA" id="ARBA00023136"/>
    </source>
</evidence>
<feature type="domain" description="EamA" evidence="7">
    <location>
        <begin position="163"/>
        <end position="299"/>
    </location>
</feature>
<dbReference type="AlphaFoldDB" id="A0A512H5E8"/>
<comment type="similarity">
    <text evidence="2">Belongs to the EamA transporter family.</text>
</comment>
<sequence>MAGSSPFRALLFAPPVLLCLAAFFWATNAIVGKIAATAGIPPISLAFWRWTLAVLFILPLTGRALWRQRAVVRRQWPLLLTLGTLSAGAYNALMYAALNHSTALNVSLVGASMPVIMALMARLVLGDRLRVLQWAGIGISLCGVVLVLLRGDPALAASLTLNPGDGLMLLATVSWSAYSVTLRRHPPGLGALEFLTAQMIGGLVILTPLAVWEGASGSGMPLTWTTAWILPYTAVFPALVAFGCWNRGLAAVGPGIAGIYTNLIPVLTALMAVAVLGEQIAWYHGVALVAILGGITLVSARPRGGEKKRPDRSG</sequence>
<evidence type="ECO:0000313" key="8">
    <source>
        <dbReference type="EMBL" id="GEO80661.1"/>
    </source>
</evidence>
<evidence type="ECO:0000256" key="3">
    <source>
        <dbReference type="ARBA" id="ARBA00022692"/>
    </source>
</evidence>
<dbReference type="Pfam" id="PF00892">
    <property type="entry name" value="EamA"/>
    <property type="match status" value="2"/>
</dbReference>
<dbReference type="InterPro" id="IPR050638">
    <property type="entry name" value="AA-Vitamin_Transporters"/>
</dbReference>
<keyword evidence="5 6" id="KW-0472">Membrane</keyword>
<keyword evidence="4 6" id="KW-1133">Transmembrane helix</keyword>
<feature type="transmembrane region" description="Helical" evidence="6">
    <location>
        <begin position="224"/>
        <end position="245"/>
    </location>
</feature>
<gene>
    <name evidence="8" type="ORF">ROR02_07920</name>
</gene>
<evidence type="ECO:0000256" key="6">
    <source>
        <dbReference type="SAM" id="Phobius"/>
    </source>
</evidence>
<feature type="transmembrane region" description="Helical" evidence="6">
    <location>
        <begin position="282"/>
        <end position="300"/>
    </location>
</feature>
<protein>
    <recommendedName>
        <fullName evidence="7">EamA domain-containing protein</fullName>
    </recommendedName>
</protein>
<feature type="domain" description="EamA" evidence="7">
    <location>
        <begin position="16"/>
        <end position="148"/>
    </location>
</feature>
<feature type="transmembrane region" description="Helical" evidence="6">
    <location>
        <begin position="131"/>
        <end position="149"/>
    </location>
</feature>
<dbReference type="GO" id="GO:0016020">
    <property type="term" value="C:membrane"/>
    <property type="evidence" value="ECO:0007669"/>
    <property type="project" value="UniProtKB-SubCell"/>
</dbReference>
<organism evidence="8 9">
    <name type="scientific">Pararhodospirillum oryzae</name>
    <dbReference type="NCBI Taxonomy" id="478448"/>
    <lineage>
        <taxon>Bacteria</taxon>
        <taxon>Pseudomonadati</taxon>
        <taxon>Pseudomonadota</taxon>
        <taxon>Alphaproteobacteria</taxon>
        <taxon>Rhodospirillales</taxon>
        <taxon>Rhodospirillaceae</taxon>
        <taxon>Pararhodospirillum</taxon>
    </lineage>
</organism>
<name>A0A512H5E8_9PROT</name>
<reference evidence="8 9" key="1">
    <citation type="submission" date="2019-07" db="EMBL/GenBank/DDBJ databases">
        <title>Whole genome shotgun sequence of Rhodospirillum oryzae NBRC 107573.</title>
        <authorList>
            <person name="Hosoyama A."/>
            <person name="Uohara A."/>
            <person name="Ohji S."/>
            <person name="Ichikawa N."/>
        </authorList>
    </citation>
    <scope>NUCLEOTIDE SEQUENCE [LARGE SCALE GENOMIC DNA]</scope>
    <source>
        <strain evidence="8 9">NBRC 107573</strain>
    </source>
</reference>
<dbReference type="PANTHER" id="PTHR32322">
    <property type="entry name" value="INNER MEMBRANE TRANSPORTER"/>
    <property type="match status" value="1"/>
</dbReference>
<dbReference type="PANTHER" id="PTHR32322:SF2">
    <property type="entry name" value="EAMA DOMAIN-CONTAINING PROTEIN"/>
    <property type="match status" value="1"/>
</dbReference>
<evidence type="ECO:0000259" key="7">
    <source>
        <dbReference type="Pfam" id="PF00892"/>
    </source>
</evidence>
<keyword evidence="9" id="KW-1185">Reference proteome</keyword>
<feature type="transmembrane region" description="Helical" evidence="6">
    <location>
        <begin position="190"/>
        <end position="212"/>
    </location>
</feature>
<dbReference type="RefSeq" id="WP_147162713.1">
    <property type="nucleotide sequence ID" value="NZ_BJZO01000013.1"/>
</dbReference>